<comment type="caution">
    <text evidence="2">The sequence shown here is derived from an EMBL/GenBank/DDBJ whole genome shotgun (WGS) entry which is preliminary data.</text>
</comment>
<dbReference type="Proteomes" id="UP000683360">
    <property type="component" value="Unassembled WGS sequence"/>
</dbReference>
<evidence type="ECO:0008006" key="4">
    <source>
        <dbReference type="Google" id="ProtNLM"/>
    </source>
</evidence>
<feature type="region of interest" description="Disordered" evidence="1">
    <location>
        <begin position="68"/>
        <end position="103"/>
    </location>
</feature>
<accession>A0A8S3Q3X3</accession>
<protein>
    <recommendedName>
        <fullName evidence="4">Reverse transcriptase</fullName>
    </recommendedName>
</protein>
<dbReference type="OrthoDB" id="6151350at2759"/>
<sequence length="150" mass="16962">MPPRDGKSEVNRMLDKGIIEPSSSPWASNIVLVMKKNGSPSLLSTMERGQTARWLKELGTYNLTVTHRAGRKHSNADALSRRPCKSCERQESGNHASDDETDEIQLEETDFVNQELHENEEPTPRIEIVRVCTRSQTGNQYSATAMWLLH</sequence>
<dbReference type="AlphaFoldDB" id="A0A8S3Q3X3"/>
<feature type="compositionally biased region" description="Basic and acidic residues" evidence="1">
    <location>
        <begin position="85"/>
        <end position="98"/>
    </location>
</feature>
<name>A0A8S3Q3X3_MYTED</name>
<proteinExistence type="predicted"/>
<evidence type="ECO:0000313" key="2">
    <source>
        <dbReference type="EMBL" id="CAG2190688.1"/>
    </source>
</evidence>
<dbReference type="EMBL" id="CAJPWZ010000338">
    <property type="protein sequence ID" value="CAG2190688.1"/>
    <property type="molecule type" value="Genomic_DNA"/>
</dbReference>
<gene>
    <name evidence="2" type="ORF">MEDL_5963</name>
</gene>
<evidence type="ECO:0000256" key="1">
    <source>
        <dbReference type="SAM" id="MobiDB-lite"/>
    </source>
</evidence>
<dbReference type="PANTHER" id="PTHR37984:SF5">
    <property type="entry name" value="PROTEIN NYNRIN-LIKE"/>
    <property type="match status" value="1"/>
</dbReference>
<dbReference type="SUPFAM" id="SSF56672">
    <property type="entry name" value="DNA/RNA polymerases"/>
    <property type="match status" value="1"/>
</dbReference>
<reference evidence="2" key="1">
    <citation type="submission" date="2021-03" db="EMBL/GenBank/DDBJ databases">
        <authorList>
            <person name="Bekaert M."/>
        </authorList>
    </citation>
    <scope>NUCLEOTIDE SEQUENCE</scope>
</reference>
<dbReference type="Gene3D" id="3.10.10.10">
    <property type="entry name" value="HIV Type 1 Reverse Transcriptase, subunit A, domain 1"/>
    <property type="match status" value="1"/>
</dbReference>
<dbReference type="InterPro" id="IPR043502">
    <property type="entry name" value="DNA/RNA_pol_sf"/>
</dbReference>
<organism evidence="2 3">
    <name type="scientific">Mytilus edulis</name>
    <name type="common">Blue mussel</name>
    <dbReference type="NCBI Taxonomy" id="6550"/>
    <lineage>
        <taxon>Eukaryota</taxon>
        <taxon>Metazoa</taxon>
        <taxon>Spiralia</taxon>
        <taxon>Lophotrochozoa</taxon>
        <taxon>Mollusca</taxon>
        <taxon>Bivalvia</taxon>
        <taxon>Autobranchia</taxon>
        <taxon>Pteriomorphia</taxon>
        <taxon>Mytilida</taxon>
        <taxon>Mytiloidea</taxon>
        <taxon>Mytilidae</taxon>
        <taxon>Mytilinae</taxon>
        <taxon>Mytilus</taxon>
    </lineage>
</organism>
<keyword evidence="3" id="KW-1185">Reference proteome</keyword>
<evidence type="ECO:0000313" key="3">
    <source>
        <dbReference type="Proteomes" id="UP000683360"/>
    </source>
</evidence>
<dbReference type="PANTHER" id="PTHR37984">
    <property type="entry name" value="PROTEIN CBG26694"/>
    <property type="match status" value="1"/>
</dbReference>
<dbReference type="InterPro" id="IPR050951">
    <property type="entry name" value="Retrovirus_Pol_polyprotein"/>
</dbReference>